<keyword evidence="3" id="KW-1185">Reference proteome</keyword>
<sequence length="223" mass="24898">MSHKLWILISIALFSLSSLAQADDTIQVQASGTAQGVPDTIQFSLWVEAEGGKLSPLKTRADQITETILRDLQQRDVAREDMSSYQLRIQPQYERHNNQTRQKGFLVSRQIQITLRNTDDFDHLIDFALAQGVTRVGQINYIIADSSELAQQALLNAVDEAHNKAQLMAKHSNRELGDIVNIRELSEGGGPGLFMRAESSAINLSEPGQQEVTARIEVTFRLQ</sequence>
<dbReference type="InterPro" id="IPR007497">
    <property type="entry name" value="SIMPL/DUF541"/>
</dbReference>
<evidence type="ECO:0008006" key="4">
    <source>
        <dbReference type="Google" id="ProtNLM"/>
    </source>
</evidence>
<dbReference type="Proteomes" id="UP000288293">
    <property type="component" value="Unassembled WGS sequence"/>
</dbReference>
<evidence type="ECO:0000313" key="2">
    <source>
        <dbReference type="EMBL" id="RUO26129.1"/>
    </source>
</evidence>
<dbReference type="AlphaFoldDB" id="A0A432W7X8"/>
<accession>A0A432W7X8</accession>
<dbReference type="PROSITE" id="PS00430">
    <property type="entry name" value="TONB_DEPENDENT_REC_1"/>
    <property type="match status" value="1"/>
</dbReference>
<proteinExistence type="predicted"/>
<comment type="caution">
    <text evidence="2">The sequence shown here is derived from an EMBL/GenBank/DDBJ whole genome shotgun (WGS) entry which is preliminary data.</text>
</comment>
<evidence type="ECO:0000256" key="1">
    <source>
        <dbReference type="SAM" id="SignalP"/>
    </source>
</evidence>
<dbReference type="PANTHER" id="PTHR34387">
    <property type="entry name" value="SLR1258 PROTEIN"/>
    <property type="match status" value="1"/>
</dbReference>
<dbReference type="Gene3D" id="3.30.70.2970">
    <property type="entry name" value="Protein of unknown function (DUF541), domain 2"/>
    <property type="match status" value="1"/>
</dbReference>
<dbReference type="InterPro" id="IPR052022">
    <property type="entry name" value="26kDa_periplasmic_antigen"/>
</dbReference>
<dbReference type="RefSeq" id="WP_126802944.1">
    <property type="nucleotide sequence ID" value="NZ_PIPL01000001.1"/>
</dbReference>
<dbReference type="OrthoDB" id="6381835at2"/>
<protein>
    <recommendedName>
        <fullName evidence="4">SIMPL domain-containing protein</fullName>
    </recommendedName>
</protein>
<evidence type="ECO:0000313" key="3">
    <source>
        <dbReference type="Proteomes" id="UP000288293"/>
    </source>
</evidence>
<feature type="chain" id="PRO_5019018106" description="SIMPL domain-containing protein" evidence="1">
    <location>
        <begin position="23"/>
        <end position="223"/>
    </location>
</feature>
<dbReference type="Pfam" id="PF04402">
    <property type="entry name" value="SIMPL"/>
    <property type="match status" value="1"/>
</dbReference>
<dbReference type="EMBL" id="PIPL01000001">
    <property type="protein sequence ID" value="RUO26129.1"/>
    <property type="molecule type" value="Genomic_DNA"/>
</dbReference>
<gene>
    <name evidence="2" type="ORF">CWE09_05240</name>
</gene>
<name>A0A432W7X8_9GAMM</name>
<dbReference type="InterPro" id="IPR010916">
    <property type="entry name" value="TonB_box_CS"/>
</dbReference>
<dbReference type="Gene3D" id="3.30.110.170">
    <property type="entry name" value="Protein of unknown function (DUF541), domain 1"/>
    <property type="match status" value="1"/>
</dbReference>
<keyword evidence="1" id="KW-0732">Signal</keyword>
<dbReference type="PANTHER" id="PTHR34387:SF1">
    <property type="entry name" value="PERIPLASMIC IMMUNOGENIC PROTEIN"/>
    <property type="match status" value="1"/>
</dbReference>
<dbReference type="GO" id="GO:0006974">
    <property type="term" value="P:DNA damage response"/>
    <property type="evidence" value="ECO:0007669"/>
    <property type="project" value="TreeGrafter"/>
</dbReference>
<organism evidence="2 3">
    <name type="scientific">Aliidiomarina minuta</name>
    <dbReference type="NCBI Taxonomy" id="880057"/>
    <lineage>
        <taxon>Bacteria</taxon>
        <taxon>Pseudomonadati</taxon>
        <taxon>Pseudomonadota</taxon>
        <taxon>Gammaproteobacteria</taxon>
        <taxon>Alteromonadales</taxon>
        <taxon>Idiomarinaceae</taxon>
        <taxon>Aliidiomarina</taxon>
    </lineage>
</organism>
<reference evidence="2 3" key="1">
    <citation type="journal article" date="2011" name="Front. Microbiol.">
        <title>Genomic signatures of strain selection and enhancement in Bacillus atrophaeus var. globigii, a historical biowarfare simulant.</title>
        <authorList>
            <person name="Gibbons H.S."/>
            <person name="Broomall S.M."/>
            <person name="McNew L.A."/>
            <person name="Daligault H."/>
            <person name="Chapman C."/>
            <person name="Bruce D."/>
            <person name="Karavis M."/>
            <person name="Krepps M."/>
            <person name="McGregor P.A."/>
            <person name="Hong C."/>
            <person name="Park K.H."/>
            <person name="Akmal A."/>
            <person name="Feldman A."/>
            <person name="Lin J.S."/>
            <person name="Chang W.E."/>
            <person name="Higgs B.W."/>
            <person name="Demirev P."/>
            <person name="Lindquist J."/>
            <person name="Liem A."/>
            <person name="Fochler E."/>
            <person name="Read T.D."/>
            <person name="Tapia R."/>
            <person name="Johnson S."/>
            <person name="Bishop-Lilly K.A."/>
            <person name="Detter C."/>
            <person name="Han C."/>
            <person name="Sozhamannan S."/>
            <person name="Rosenzweig C.N."/>
            <person name="Skowronski E.W."/>
        </authorList>
    </citation>
    <scope>NUCLEOTIDE SEQUENCE [LARGE SCALE GENOMIC DNA]</scope>
    <source>
        <strain evidence="2 3">MLST1</strain>
    </source>
</reference>
<feature type="signal peptide" evidence="1">
    <location>
        <begin position="1"/>
        <end position="22"/>
    </location>
</feature>